<dbReference type="PANTHER" id="PTHR42901">
    <property type="entry name" value="ALCOHOL DEHYDROGENASE"/>
    <property type="match status" value="1"/>
</dbReference>
<sequence length="236" mass="26064">MRENGLVVISGATKGIGRAIAEKFASQNYPIAVCARNENDLEEVKSLIVNKYKVKCFTKKIDMSVKSEVLEFGKAIEELNMPVSVLVNNAGVFMPGKIIDEPEGALETQIDTNLYSAYYLTRSLLPLILKSDNAHIFNVCSIASLMAYPNSSSYSISKFAMLGFSKSLREELKQFKVKVTSLMPGATYTSSWAGVDLPEDRFMKADDVADIIWASYNLSPQAVVEEIVLRPIEGDL</sequence>
<dbReference type="PANTHER" id="PTHR42901:SF1">
    <property type="entry name" value="ALCOHOL DEHYDROGENASE"/>
    <property type="match status" value="1"/>
</dbReference>
<name>A0ABV7Z1I6_9BACT</name>
<dbReference type="GO" id="GO:0016491">
    <property type="term" value="F:oxidoreductase activity"/>
    <property type="evidence" value="ECO:0007669"/>
    <property type="project" value="UniProtKB-KW"/>
</dbReference>
<dbReference type="Pfam" id="PF00106">
    <property type="entry name" value="adh_short"/>
    <property type="match status" value="1"/>
</dbReference>
<dbReference type="InterPro" id="IPR020904">
    <property type="entry name" value="Sc_DH/Rdtase_CS"/>
</dbReference>
<comment type="caution">
    <text evidence="4">The sequence shown here is derived from an EMBL/GenBank/DDBJ whole genome shotgun (WGS) entry which is preliminary data.</text>
</comment>
<keyword evidence="2 4" id="KW-0560">Oxidoreductase</keyword>
<dbReference type="SUPFAM" id="SSF51735">
    <property type="entry name" value="NAD(P)-binding Rossmann-fold domains"/>
    <property type="match status" value="1"/>
</dbReference>
<dbReference type="InterPro" id="IPR036291">
    <property type="entry name" value="NAD(P)-bd_dom_sf"/>
</dbReference>
<gene>
    <name evidence="4" type="ORF">ACFOOI_15515</name>
</gene>
<evidence type="ECO:0000256" key="3">
    <source>
        <dbReference type="RuleBase" id="RU000363"/>
    </source>
</evidence>
<evidence type="ECO:0000256" key="2">
    <source>
        <dbReference type="ARBA" id="ARBA00023002"/>
    </source>
</evidence>
<dbReference type="PRINTS" id="PR00080">
    <property type="entry name" value="SDRFAMILY"/>
</dbReference>
<dbReference type="Gene3D" id="3.40.50.720">
    <property type="entry name" value="NAD(P)-binding Rossmann-like Domain"/>
    <property type="match status" value="1"/>
</dbReference>
<evidence type="ECO:0000313" key="4">
    <source>
        <dbReference type="EMBL" id="MFC3812068.1"/>
    </source>
</evidence>
<dbReference type="PRINTS" id="PR00081">
    <property type="entry name" value="GDHRDH"/>
</dbReference>
<dbReference type="EMBL" id="JBHRYQ010000001">
    <property type="protein sequence ID" value="MFC3812068.1"/>
    <property type="molecule type" value="Genomic_DNA"/>
</dbReference>
<dbReference type="Proteomes" id="UP001595616">
    <property type="component" value="Unassembled WGS sequence"/>
</dbReference>
<evidence type="ECO:0000256" key="1">
    <source>
        <dbReference type="ARBA" id="ARBA00006484"/>
    </source>
</evidence>
<dbReference type="PROSITE" id="PS00061">
    <property type="entry name" value="ADH_SHORT"/>
    <property type="match status" value="1"/>
</dbReference>
<evidence type="ECO:0000313" key="5">
    <source>
        <dbReference type="Proteomes" id="UP001595616"/>
    </source>
</evidence>
<accession>A0ABV7Z1I6</accession>
<comment type="similarity">
    <text evidence="1 3">Belongs to the short-chain dehydrogenases/reductases (SDR) family.</text>
</comment>
<dbReference type="RefSeq" id="WP_379838930.1">
    <property type="nucleotide sequence ID" value="NZ_JBHRYQ010000001.1"/>
</dbReference>
<dbReference type="EC" id="1.-.-.-" evidence="4"/>
<dbReference type="InterPro" id="IPR002347">
    <property type="entry name" value="SDR_fam"/>
</dbReference>
<proteinExistence type="inferred from homology"/>
<dbReference type="CDD" id="cd05233">
    <property type="entry name" value="SDR_c"/>
    <property type="match status" value="1"/>
</dbReference>
<keyword evidence="5" id="KW-1185">Reference proteome</keyword>
<organism evidence="4 5">
    <name type="scientific">Lacihabitans lacunae</name>
    <dbReference type="NCBI Taxonomy" id="1028214"/>
    <lineage>
        <taxon>Bacteria</taxon>
        <taxon>Pseudomonadati</taxon>
        <taxon>Bacteroidota</taxon>
        <taxon>Cytophagia</taxon>
        <taxon>Cytophagales</taxon>
        <taxon>Leadbetterellaceae</taxon>
        <taxon>Lacihabitans</taxon>
    </lineage>
</organism>
<reference evidence="5" key="1">
    <citation type="journal article" date="2019" name="Int. J. Syst. Evol. Microbiol.">
        <title>The Global Catalogue of Microorganisms (GCM) 10K type strain sequencing project: providing services to taxonomists for standard genome sequencing and annotation.</title>
        <authorList>
            <consortium name="The Broad Institute Genomics Platform"/>
            <consortium name="The Broad Institute Genome Sequencing Center for Infectious Disease"/>
            <person name="Wu L."/>
            <person name="Ma J."/>
        </authorList>
    </citation>
    <scope>NUCLEOTIDE SEQUENCE [LARGE SCALE GENOMIC DNA]</scope>
    <source>
        <strain evidence="5">CECT 7956</strain>
    </source>
</reference>
<protein>
    <submittedName>
        <fullName evidence="4">SDR family oxidoreductase</fullName>
        <ecNumber evidence="4">1.-.-.-</ecNumber>
    </submittedName>
</protein>